<proteinExistence type="predicted"/>
<dbReference type="SUPFAM" id="SSF46938">
    <property type="entry name" value="CRAL/TRIO N-terminal domain"/>
    <property type="match status" value="1"/>
</dbReference>
<dbReference type="SMART" id="SM00516">
    <property type="entry name" value="SEC14"/>
    <property type="match status" value="1"/>
</dbReference>
<accession>A0A2S2P104</accession>
<dbReference type="InterPro" id="IPR036273">
    <property type="entry name" value="CRAL/TRIO_N_dom_sf"/>
</dbReference>
<dbReference type="GO" id="GO:1902936">
    <property type="term" value="F:phosphatidylinositol bisphosphate binding"/>
    <property type="evidence" value="ECO:0007669"/>
    <property type="project" value="TreeGrafter"/>
</dbReference>
<dbReference type="SUPFAM" id="SSF52087">
    <property type="entry name" value="CRAL/TRIO domain"/>
    <property type="match status" value="1"/>
</dbReference>
<protein>
    <submittedName>
        <fullName evidence="2">Alpha-tocopherol transfer protein-like</fullName>
    </submittedName>
</protein>
<evidence type="ECO:0000259" key="1">
    <source>
        <dbReference type="PROSITE" id="PS50191"/>
    </source>
</evidence>
<sequence>MAYSPLTPFSEYLQVEQSKYPELTFDDIQKLKESLEDDQTLPPISDKKYLAFLHSCNFDIELAKKTIKRCYQFHFRIPQVFCELDPLADDIELSYNCLSICQMPTVNTDKNDRVLFMMFQDTNHEIFEYLSLFKYLTMWMNYTLLKYGTCDGMVIVIDTKGLSWRHIVKIPIGIAGKMLKFLEVGLPIRLKAIHVLNAGSATQMIMKMVTRFANQELLEKIILHPVGSDDIFNHISRNELPEEVGGSGKSHTFFNDELYNDLIDIRDVFLEQNEVLTNQIAYVNQQLDQNDE</sequence>
<dbReference type="Pfam" id="PF00650">
    <property type="entry name" value="CRAL_TRIO"/>
    <property type="match status" value="1"/>
</dbReference>
<dbReference type="EMBL" id="GGMR01010518">
    <property type="protein sequence ID" value="MBY23137.1"/>
    <property type="molecule type" value="Transcribed_RNA"/>
</dbReference>
<gene>
    <name evidence="2" type="primary">Ttpal_10</name>
    <name evidence="2" type="ORF">g.86525</name>
</gene>
<dbReference type="InterPro" id="IPR001251">
    <property type="entry name" value="CRAL-TRIO_dom"/>
</dbReference>
<dbReference type="CDD" id="cd00170">
    <property type="entry name" value="SEC14"/>
    <property type="match status" value="1"/>
</dbReference>
<dbReference type="InterPro" id="IPR036865">
    <property type="entry name" value="CRAL-TRIO_dom_sf"/>
</dbReference>
<dbReference type="AlphaFoldDB" id="A0A2S2P104"/>
<feature type="domain" description="CRAL-TRIO" evidence="1">
    <location>
        <begin position="126"/>
        <end position="252"/>
    </location>
</feature>
<evidence type="ECO:0000313" key="2">
    <source>
        <dbReference type="EMBL" id="MBY23137.1"/>
    </source>
</evidence>
<dbReference type="PROSITE" id="PS50191">
    <property type="entry name" value="CRAL_TRIO"/>
    <property type="match status" value="1"/>
</dbReference>
<dbReference type="Gene3D" id="3.40.525.10">
    <property type="entry name" value="CRAL-TRIO lipid binding domain"/>
    <property type="match status" value="1"/>
</dbReference>
<dbReference type="GO" id="GO:0016020">
    <property type="term" value="C:membrane"/>
    <property type="evidence" value="ECO:0007669"/>
    <property type="project" value="TreeGrafter"/>
</dbReference>
<dbReference type="PRINTS" id="PR00180">
    <property type="entry name" value="CRETINALDHBP"/>
</dbReference>
<name>A0A2S2P104_SCHGA</name>
<reference evidence="2" key="1">
    <citation type="submission" date="2018-04" db="EMBL/GenBank/DDBJ databases">
        <title>Transcriptome of Schizaphis graminum biotype I.</title>
        <authorList>
            <person name="Scully E.D."/>
            <person name="Geib S.M."/>
            <person name="Palmer N.A."/>
            <person name="Koch K."/>
            <person name="Bradshaw J."/>
            <person name="Heng-Moss T."/>
            <person name="Sarath G."/>
        </authorList>
    </citation>
    <scope>NUCLEOTIDE SEQUENCE</scope>
</reference>
<organism evidence="2">
    <name type="scientific">Schizaphis graminum</name>
    <name type="common">Green bug aphid</name>
    <dbReference type="NCBI Taxonomy" id="13262"/>
    <lineage>
        <taxon>Eukaryota</taxon>
        <taxon>Metazoa</taxon>
        <taxon>Ecdysozoa</taxon>
        <taxon>Arthropoda</taxon>
        <taxon>Hexapoda</taxon>
        <taxon>Insecta</taxon>
        <taxon>Pterygota</taxon>
        <taxon>Neoptera</taxon>
        <taxon>Paraneoptera</taxon>
        <taxon>Hemiptera</taxon>
        <taxon>Sternorrhyncha</taxon>
        <taxon>Aphidomorpha</taxon>
        <taxon>Aphidoidea</taxon>
        <taxon>Aphididae</taxon>
        <taxon>Aphidini</taxon>
        <taxon>Schizaphis</taxon>
    </lineage>
</organism>
<dbReference type="PANTHER" id="PTHR10174:SF213">
    <property type="entry name" value="CRAL-TRIO DOMAIN-CONTAINING PROTEIN"/>
    <property type="match status" value="1"/>
</dbReference>
<dbReference type="PANTHER" id="PTHR10174">
    <property type="entry name" value="ALPHA-TOCOPHEROL TRANSFER PROTEIN-RELATED"/>
    <property type="match status" value="1"/>
</dbReference>